<dbReference type="Pfam" id="PF13692">
    <property type="entry name" value="Glyco_trans_1_4"/>
    <property type="match status" value="1"/>
</dbReference>
<dbReference type="Proteomes" id="UP000433071">
    <property type="component" value="Unassembled WGS sequence"/>
</dbReference>
<dbReference type="GO" id="GO:0016740">
    <property type="term" value="F:transferase activity"/>
    <property type="evidence" value="ECO:0007669"/>
    <property type="project" value="UniProtKB-KW"/>
</dbReference>
<evidence type="ECO:0000313" key="1">
    <source>
        <dbReference type="EMBL" id="MTH66912.1"/>
    </source>
</evidence>
<dbReference type="RefSeq" id="WP_155050046.1">
    <property type="nucleotide sequence ID" value="NZ_BAAAIB010000001.1"/>
</dbReference>
<name>A0A6I3M497_9MICO</name>
<dbReference type="AlphaFoldDB" id="A0A6I3M497"/>
<dbReference type="PANTHER" id="PTHR12526">
    <property type="entry name" value="GLYCOSYLTRANSFERASE"/>
    <property type="match status" value="1"/>
</dbReference>
<comment type="caution">
    <text evidence="1">The sequence shown here is derived from an EMBL/GenBank/DDBJ whole genome shotgun (WGS) entry which is preliminary data.</text>
</comment>
<accession>A0A6I3M497</accession>
<protein>
    <submittedName>
        <fullName evidence="1">Glycosyltransferase</fullName>
    </submittedName>
</protein>
<keyword evidence="2" id="KW-1185">Reference proteome</keyword>
<proteinExistence type="predicted"/>
<gene>
    <name evidence="1" type="ORF">GJ743_00830</name>
</gene>
<dbReference type="OrthoDB" id="9771846at2"/>
<dbReference type="EMBL" id="WMLB01000003">
    <property type="protein sequence ID" value="MTH66912.1"/>
    <property type="molecule type" value="Genomic_DNA"/>
</dbReference>
<evidence type="ECO:0000313" key="2">
    <source>
        <dbReference type="Proteomes" id="UP000433071"/>
    </source>
</evidence>
<dbReference type="Gene3D" id="3.40.50.2000">
    <property type="entry name" value="Glycogen Phosphorylase B"/>
    <property type="match status" value="1"/>
</dbReference>
<reference evidence="1 2" key="1">
    <citation type="submission" date="2019-11" db="EMBL/GenBank/DDBJ databases">
        <title>Agromyces kandeliae sp. nov., isolated from mangrove soil.</title>
        <authorList>
            <person name="Wang R."/>
        </authorList>
    </citation>
    <scope>NUCLEOTIDE SEQUENCE [LARGE SCALE GENOMIC DNA]</scope>
    <source>
        <strain evidence="1 2">JCM 11433</strain>
    </source>
</reference>
<keyword evidence="1" id="KW-0808">Transferase</keyword>
<sequence>MPDLIVVSLESWDQVWRRNQHLVAGLLARDPALRVLFVEPPADPTHDLRSKRRPRVGAGLGEIDGVAPGRLHRLQLTKRLPRRLDPGADDRLARGIMRAAGRLGMRHPLLWINDPGMALLAERTGWPTLYDVTDDWLVADRPAAELERLAASEATLMRLAGEVVVCSPELARRKASVREVALIPNAVDAAAYRRPMPRPSDLPDGPVALYLGTLHRDRLDVELCASTARAIRPDASLVLVGPDALTPVEREQLRAAGVVLLGPRRRDRVVGYLQHADVLVVPHVVTTFTDSLDPIKLYEYQAVGRPVVSTAVAGFRDVDDPRVTVAGGIDFVDAVAAALPARWRFPDRVDGPLTDWSERVDAMASVLRRLEGPDDRAMSRP</sequence>
<dbReference type="SUPFAM" id="SSF53756">
    <property type="entry name" value="UDP-Glycosyltransferase/glycogen phosphorylase"/>
    <property type="match status" value="1"/>
</dbReference>
<organism evidence="1 2">
    <name type="scientific">Agromyces bracchium</name>
    <dbReference type="NCBI Taxonomy" id="88376"/>
    <lineage>
        <taxon>Bacteria</taxon>
        <taxon>Bacillati</taxon>
        <taxon>Actinomycetota</taxon>
        <taxon>Actinomycetes</taxon>
        <taxon>Micrococcales</taxon>
        <taxon>Microbacteriaceae</taxon>
        <taxon>Agromyces</taxon>
    </lineage>
</organism>